<sequence>MPEYGVTPPDGVYAAKVRSNYAANRTNVCTMSTASAFVIVYDGQIVIDLNCGLRTLLLAFRTGNTSAAAYFPYNGAFIDARADDRNPGNIRNC</sequence>
<organism evidence="1">
    <name type="scientific">bioreactor metagenome</name>
    <dbReference type="NCBI Taxonomy" id="1076179"/>
    <lineage>
        <taxon>unclassified sequences</taxon>
        <taxon>metagenomes</taxon>
        <taxon>ecological metagenomes</taxon>
    </lineage>
</organism>
<accession>A0A645FGE6</accession>
<proteinExistence type="predicted"/>
<dbReference type="AlphaFoldDB" id="A0A645FGE6"/>
<name>A0A645FGE6_9ZZZZ</name>
<gene>
    <name evidence="1" type="ORF">SDC9_159737</name>
</gene>
<protein>
    <submittedName>
        <fullName evidence="1">Uncharacterized protein</fullName>
    </submittedName>
</protein>
<comment type="caution">
    <text evidence="1">The sequence shown here is derived from an EMBL/GenBank/DDBJ whole genome shotgun (WGS) entry which is preliminary data.</text>
</comment>
<reference evidence="1" key="1">
    <citation type="submission" date="2019-08" db="EMBL/GenBank/DDBJ databases">
        <authorList>
            <person name="Kucharzyk K."/>
            <person name="Murdoch R.W."/>
            <person name="Higgins S."/>
            <person name="Loffler F."/>
        </authorList>
    </citation>
    <scope>NUCLEOTIDE SEQUENCE</scope>
</reference>
<dbReference type="EMBL" id="VSSQ01058763">
    <property type="protein sequence ID" value="MPN12419.1"/>
    <property type="molecule type" value="Genomic_DNA"/>
</dbReference>
<evidence type="ECO:0000313" key="1">
    <source>
        <dbReference type="EMBL" id="MPN12419.1"/>
    </source>
</evidence>